<dbReference type="PANTHER" id="PTHR42076">
    <property type="entry name" value="CYANOVIRIN-N HOMOLOG"/>
    <property type="match status" value="1"/>
</dbReference>
<dbReference type="Gene3D" id="2.30.60.10">
    <property type="entry name" value="Cyanovirin-N"/>
    <property type="match status" value="1"/>
</dbReference>
<evidence type="ECO:0000313" key="2">
    <source>
        <dbReference type="EMBL" id="KAJ7706632.1"/>
    </source>
</evidence>
<name>A0AAD7GW35_9AGAR</name>
<gene>
    <name evidence="2" type="ORF">B0H16DRAFT_1634869</name>
</gene>
<sequence length="113" mass="12681">MSFAENSEFVRLEGTVLHAQCRDKHNNLHESSIDLDHILGNKDGHFDHHSSRFHESASICGLNHTTLVASLRKDGGGYRDAAIDLNTIIKNHNGKLEHAKRGFMETVRLGLHM</sequence>
<dbReference type="PANTHER" id="PTHR42076:SF1">
    <property type="entry name" value="CYANOVIRIN-N DOMAIN-CONTAINING PROTEIN"/>
    <property type="match status" value="1"/>
</dbReference>
<accession>A0AAD7GW35</accession>
<keyword evidence="3" id="KW-1185">Reference proteome</keyword>
<evidence type="ECO:0000259" key="1">
    <source>
        <dbReference type="SMART" id="SM01111"/>
    </source>
</evidence>
<organism evidence="2 3">
    <name type="scientific">Mycena metata</name>
    <dbReference type="NCBI Taxonomy" id="1033252"/>
    <lineage>
        <taxon>Eukaryota</taxon>
        <taxon>Fungi</taxon>
        <taxon>Dikarya</taxon>
        <taxon>Basidiomycota</taxon>
        <taxon>Agaricomycotina</taxon>
        <taxon>Agaricomycetes</taxon>
        <taxon>Agaricomycetidae</taxon>
        <taxon>Agaricales</taxon>
        <taxon>Marasmiineae</taxon>
        <taxon>Mycenaceae</taxon>
        <taxon>Mycena</taxon>
    </lineage>
</organism>
<dbReference type="InterPro" id="IPR036673">
    <property type="entry name" value="Cyanovirin-N_sf"/>
</dbReference>
<dbReference type="InterPro" id="IPR011058">
    <property type="entry name" value="Cyanovirin-N"/>
</dbReference>
<feature type="domain" description="Cyanovirin-N" evidence="1">
    <location>
        <begin position="2"/>
        <end position="98"/>
    </location>
</feature>
<dbReference type="SMART" id="SM01111">
    <property type="entry name" value="CVNH"/>
    <property type="match status" value="1"/>
</dbReference>
<protein>
    <submittedName>
        <fullName evidence="2">Cyanovirin-N</fullName>
    </submittedName>
</protein>
<comment type="caution">
    <text evidence="2">The sequence shown here is derived from an EMBL/GenBank/DDBJ whole genome shotgun (WGS) entry which is preliminary data.</text>
</comment>
<dbReference type="AlphaFoldDB" id="A0AAD7GW35"/>
<dbReference type="EMBL" id="JARKIB010000455">
    <property type="protein sequence ID" value="KAJ7706632.1"/>
    <property type="molecule type" value="Genomic_DNA"/>
</dbReference>
<dbReference type="Pfam" id="PF08881">
    <property type="entry name" value="CVNH"/>
    <property type="match status" value="1"/>
</dbReference>
<evidence type="ECO:0000313" key="3">
    <source>
        <dbReference type="Proteomes" id="UP001215598"/>
    </source>
</evidence>
<dbReference type="Proteomes" id="UP001215598">
    <property type="component" value="Unassembled WGS sequence"/>
</dbReference>
<proteinExistence type="predicted"/>
<dbReference type="SUPFAM" id="SSF51322">
    <property type="entry name" value="Cyanovirin-N"/>
    <property type="match status" value="1"/>
</dbReference>
<reference evidence="2" key="1">
    <citation type="submission" date="2023-03" db="EMBL/GenBank/DDBJ databases">
        <title>Massive genome expansion in bonnet fungi (Mycena s.s.) driven by repeated elements and novel gene families across ecological guilds.</title>
        <authorList>
            <consortium name="Lawrence Berkeley National Laboratory"/>
            <person name="Harder C.B."/>
            <person name="Miyauchi S."/>
            <person name="Viragh M."/>
            <person name="Kuo A."/>
            <person name="Thoen E."/>
            <person name="Andreopoulos B."/>
            <person name="Lu D."/>
            <person name="Skrede I."/>
            <person name="Drula E."/>
            <person name="Henrissat B."/>
            <person name="Morin E."/>
            <person name="Kohler A."/>
            <person name="Barry K."/>
            <person name="LaButti K."/>
            <person name="Morin E."/>
            <person name="Salamov A."/>
            <person name="Lipzen A."/>
            <person name="Mereny Z."/>
            <person name="Hegedus B."/>
            <person name="Baldrian P."/>
            <person name="Stursova M."/>
            <person name="Weitz H."/>
            <person name="Taylor A."/>
            <person name="Grigoriev I.V."/>
            <person name="Nagy L.G."/>
            <person name="Martin F."/>
            <person name="Kauserud H."/>
        </authorList>
    </citation>
    <scope>NUCLEOTIDE SEQUENCE</scope>
    <source>
        <strain evidence="2">CBHHK182m</strain>
    </source>
</reference>